<dbReference type="EMBL" id="CP151512">
    <property type="protein sequence ID" value="WZN65465.1"/>
    <property type="molecule type" value="Genomic_DNA"/>
</dbReference>
<organism evidence="3 4">
    <name type="scientific">Chloropicon roscoffensis</name>
    <dbReference type="NCBI Taxonomy" id="1461544"/>
    <lineage>
        <taxon>Eukaryota</taxon>
        <taxon>Viridiplantae</taxon>
        <taxon>Chlorophyta</taxon>
        <taxon>Chloropicophyceae</taxon>
        <taxon>Chloropicales</taxon>
        <taxon>Chloropicaceae</taxon>
        <taxon>Chloropicon</taxon>
    </lineage>
</organism>
<feature type="compositionally biased region" description="Low complexity" evidence="2">
    <location>
        <begin position="247"/>
        <end position="268"/>
    </location>
</feature>
<protein>
    <submittedName>
        <fullName evidence="3">Uncharacterized protein</fullName>
    </submittedName>
</protein>
<feature type="compositionally biased region" description="Basic and acidic residues" evidence="2">
    <location>
        <begin position="732"/>
        <end position="767"/>
    </location>
</feature>
<feature type="coiled-coil region" evidence="1">
    <location>
        <begin position="1104"/>
        <end position="1152"/>
    </location>
</feature>
<feature type="region of interest" description="Disordered" evidence="2">
    <location>
        <begin position="85"/>
        <end position="110"/>
    </location>
</feature>
<feature type="region of interest" description="Disordered" evidence="2">
    <location>
        <begin position="231"/>
        <end position="275"/>
    </location>
</feature>
<feature type="region of interest" description="Disordered" evidence="2">
    <location>
        <begin position="1"/>
        <end position="38"/>
    </location>
</feature>
<gene>
    <name evidence="3" type="ORF">HKI87_12g70240</name>
</gene>
<feature type="compositionally biased region" description="Basic and acidic residues" evidence="2">
    <location>
        <begin position="808"/>
        <end position="827"/>
    </location>
</feature>
<feature type="region of interest" description="Disordered" evidence="2">
    <location>
        <begin position="845"/>
        <end position="894"/>
    </location>
</feature>
<feature type="compositionally biased region" description="Basic and acidic residues" evidence="2">
    <location>
        <begin position="987"/>
        <end position="1000"/>
    </location>
</feature>
<evidence type="ECO:0000256" key="1">
    <source>
        <dbReference type="SAM" id="Coils"/>
    </source>
</evidence>
<feature type="region of interest" description="Disordered" evidence="2">
    <location>
        <begin position="732"/>
        <end position="768"/>
    </location>
</feature>
<sequence>METFTSPTTTTGEVSRGTFEARSEVPSSSRAGVPYSEGDEFARMLSQERAARKHAERVADTHARSTRVLEVSKTELVRKMLSMKIKMEREEREKSRKQEQEPSSVEVISDMKKQIEVTRSELTESTHSLAEESRRSAIAAQELIQMNNTMRGLEEELRQTKQRLSDTERAKHDVMLRSSSYDKRVRAREALSENRLASAEYQSASAQSLMDKLEERIAYLDRKDMMREGEGAGAENRVPPRHPGGPTTSASKAEGATAAASAVPRSASKFASYTDPDKRAALRSQVLQNVDIAGDLGREGRQGATFAVPGMVENDGDLHMSEARTILVDPHKLDPTVGAHMDYLTFKAFSSEGHRSRRGGGTDVHKAATIHQAQFASKRNAPPSPLIDQTVKDTHAAFAQFSKYRRFQTSDNVNASEKKLSALVNENHQLKVSKEKAEIQHKAAVEELEDMREKVRVTRLENEQFKSTTNNQEQDLITWKVKTFEVISGLDSSIRKVVDDAQGAMESRCKGSVLNKLEAAEKRVRQLSSCVEGLNRSYRRDKAELEEATAELEARGSALEETRAEMRGMEERHREEKEAVAEDLERSRTLRAEIAEERRTLRARYKKEVVGVQASANQALDSFQQKLSEISIKAARVFVEADKKTNAFDDILGERGLEDALKSIAEGVEAELGRLEESGRRIAEEAKAGAQEVAAKLKEAVRERDRLGGELEAGKKEVEAMAAKVEEAESYRERAEKAAEELEELKSEHASREEQAAKDLNEKEEKLQNTMEEASLLLQEVDELTERIVEKEKEVVAIQAEADGATAAREEAEKTLKERDASLKDAEAKAEAMVVEVKELTSRVEEKEKEVDDARESAREAREEAEKAVEERETVSKELEETSSRLQEAETSCEEASKVIVELKQSQEKEMKELAENLEVENKDLQDQVMQHATRVEELEKQVEMEHNEVEAYTANLETIQRRAEEAEGRYREAEERLVVAEAAADQGREETEGLREKLRNANAQKQAAEERTATAISKLYDMESRVEYEKKRAEGVVQVVSQQLHMEGRGQTAALISDFARLRQQLESEVDETKRSELEERLDSLKLAMQYDDADSGKQSTSFMQLENKLQTEKEIRKKLEGELKVALDKCLASEEENQMLLKEYEEVVEENKFLVSQIENLSK</sequence>
<feature type="coiled-coil region" evidence="1">
    <location>
        <begin position="517"/>
        <end position="579"/>
    </location>
</feature>
<feature type="coiled-coil region" evidence="1">
    <location>
        <begin position="136"/>
        <end position="170"/>
    </location>
</feature>
<dbReference type="AlphaFoldDB" id="A0AAX4PIQ6"/>
<feature type="coiled-coil region" evidence="1">
    <location>
        <begin position="420"/>
        <end position="468"/>
    </location>
</feature>
<evidence type="ECO:0000256" key="2">
    <source>
        <dbReference type="SAM" id="MobiDB-lite"/>
    </source>
</evidence>
<keyword evidence="4" id="KW-1185">Reference proteome</keyword>
<accession>A0AAX4PIQ6</accession>
<feature type="compositionally biased region" description="Basic and acidic residues" evidence="2">
    <location>
        <begin position="85"/>
        <end position="100"/>
    </location>
</feature>
<feature type="region of interest" description="Disordered" evidence="2">
    <location>
        <begin position="804"/>
        <end position="827"/>
    </location>
</feature>
<feature type="compositionally biased region" description="Low complexity" evidence="2">
    <location>
        <begin position="1"/>
        <end position="11"/>
    </location>
</feature>
<dbReference type="Proteomes" id="UP001472866">
    <property type="component" value="Chromosome 12"/>
</dbReference>
<evidence type="ECO:0000313" key="4">
    <source>
        <dbReference type="Proteomes" id="UP001472866"/>
    </source>
</evidence>
<name>A0AAX4PIQ6_9CHLO</name>
<evidence type="ECO:0000313" key="3">
    <source>
        <dbReference type="EMBL" id="WZN65465.1"/>
    </source>
</evidence>
<reference evidence="3 4" key="1">
    <citation type="submission" date="2024-03" db="EMBL/GenBank/DDBJ databases">
        <title>Complete genome sequence of the green alga Chloropicon roscoffensis RCC1871.</title>
        <authorList>
            <person name="Lemieux C."/>
            <person name="Pombert J.-F."/>
            <person name="Otis C."/>
            <person name="Turmel M."/>
        </authorList>
    </citation>
    <scope>NUCLEOTIDE SEQUENCE [LARGE SCALE GENOMIC DNA]</scope>
    <source>
        <strain evidence="3 4">RCC1871</strain>
    </source>
</reference>
<feature type="compositionally biased region" description="Basic and acidic residues" evidence="2">
    <location>
        <begin position="845"/>
        <end position="883"/>
    </location>
</feature>
<keyword evidence="1" id="KW-0175">Coiled coil</keyword>
<proteinExistence type="predicted"/>
<feature type="region of interest" description="Disordered" evidence="2">
    <location>
        <begin position="983"/>
        <end position="1010"/>
    </location>
</feature>